<gene>
    <name evidence="1" type="ORF">MEUPH1_LOCUS13678</name>
</gene>
<dbReference type="GO" id="GO:0051792">
    <property type="term" value="P:medium-chain fatty acid biosynthetic process"/>
    <property type="evidence" value="ECO:0007669"/>
    <property type="project" value="TreeGrafter"/>
</dbReference>
<organism evidence="1 2">
    <name type="scientific">Macrosiphum euphorbiae</name>
    <name type="common">potato aphid</name>
    <dbReference type="NCBI Taxonomy" id="13131"/>
    <lineage>
        <taxon>Eukaryota</taxon>
        <taxon>Metazoa</taxon>
        <taxon>Ecdysozoa</taxon>
        <taxon>Arthropoda</taxon>
        <taxon>Hexapoda</taxon>
        <taxon>Insecta</taxon>
        <taxon>Pterygota</taxon>
        <taxon>Neoptera</taxon>
        <taxon>Paraneoptera</taxon>
        <taxon>Hemiptera</taxon>
        <taxon>Sternorrhyncha</taxon>
        <taxon>Aphidomorpha</taxon>
        <taxon>Aphidoidea</taxon>
        <taxon>Aphididae</taxon>
        <taxon>Macrosiphini</taxon>
        <taxon>Macrosiphum</taxon>
    </lineage>
</organism>
<comment type="caution">
    <text evidence="1">The sequence shown here is derived from an EMBL/GenBank/DDBJ whole genome shotgun (WGS) entry which is preliminary data.</text>
</comment>
<accession>A0AAV0WQM7</accession>
<evidence type="ECO:0000313" key="1">
    <source>
        <dbReference type="EMBL" id="CAI6358126.1"/>
    </source>
</evidence>
<dbReference type="GO" id="GO:0048240">
    <property type="term" value="P:sperm capacitation"/>
    <property type="evidence" value="ECO:0007669"/>
    <property type="project" value="TreeGrafter"/>
</dbReference>
<keyword evidence="2" id="KW-1185">Reference proteome</keyword>
<dbReference type="GO" id="GO:0046464">
    <property type="term" value="P:acylglycerol catabolic process"/>
    <property type="evidence" value="ECO:0007669"/>
    <property type="project" value="TreeGrafter"/>
</dbReference>
<sequence length="173" mass="19963">MSVAVLTAIAVFIIAVFRMLNVSSQPQKPSFFCRDKQFLNRVLKFAPQLEEPYVPTRLWGFSGHVQTILYSVFGRVRCPCPKGDRRFLILDDGTTLTYDLFKPTLNEPELEGITVVIVPGICNSSESDYIRTFVNYTQNHAIDVQSLTMWEHCIMYLLPLLEYSHMVKIFKYL</sequence>
<dbReference type="GO" id="GO:0097524">
    <property type="term" value="C:sperm plasma membrane"/>
    <property type="evidence" value="ECO:0007669"/>
    <property type="project" value="TreeGrafter"/>
</dbReference>
<protein>
    <submittedName>
        <fullName evidence="1">Uncharacterized protein</fullName>
    </submittedName>
</protein>
<name>A0AAV0WQM7_9HEMI</name>
<dbReference type="PANTHER" id="PTHR10794:SF45">
    <property type="entry name" value="MONOACYLGLYCEROL LIPASE ABHD2"/>
    <property type="match status" value="1"/>
</dbReference>
<dbReference type="GO" id="GO:0036126">
    <property type="term" value="C:sperm flagellum"/>
    <property type="evidence" value="ECO:0007669"/>
    <property type="project" value="TreeGrafter"/>
</dbReference>
<dbReference type="AlphaFoldDB" id="A0AAV0WQM7"/>
<dbReference type="GO" id="GO:0047372">
    <property type="term" value="F:monoacylglycerol lipase activity"/>
    <property type="evidence" value="ECO:0007669"/>
    <property type="project" value="TreeGrafter"/>
</dbReference>
<dbReference type="GO" id="GO:0043401">
    <property type="term" value="P:steroid hormone receptor signaling pathway"/>
    <property type="evidence" value="ECO:0007669"/>
    <property type="project" value="TreeGrafter"/>
</dbReference>
<dbReference type="GO" id="GO:0051793">
    <property type="term" value="P:medium-chain fatty acid catabolic process"/>
    <property type="evidence" value="ECO:0007669"/>
    <property type="project" value="TreeGrafter"/>
</dbReference>
<dbReference type="GO" id="GO:0008126">
    <property type="term" value="F:acetylesterase activity"/>
    <property type="evidence" value="ECO:0007669"/>
    <property type="project" value="TreeGrafter"/>
</dbReference>
<dbReference type="PANTHER" id="PTHR10794">
    <property type="entry name" value="ABHYDROLASE DOMAIN-CONTAINING PROTEIN"/>
    <property type="match status" value="1"/>
</dbReference>
<dbReference type="EMBL" id="CARXXK010000002">
    <property type="protein sequence ID" value="CAI6358126.1"/>
    <property type="molecule type" value="Genomic_DNA"/>
</dbReference>
<evidence type="ECO:0000313" key="2">
    <source>
        <dbReference type="Proteomes" id="UP001160148"/>
    </source>
</evidence>
<reference evidence="1 2" key="1">
    <citation type="submission" date="2023-01" db="EMBL/GenBank/DDBJ databases">
        <authorList>
            <person name="Whitehead M."/>
        </authorList>
    </citation>
    <scope>NUCLEOTIDE SEQUENCE [LARGE SCALE GENOMIC DNA]</scope>
</reference>
<proteinExistence type="predicted"/>
<dbReference type="Proteomes" id="UP001160148">
    <property type="component" value="Unassembled WGS sequence"/>
</dbReference>
<dbReference type="InterPro" id="IPR050960">
    <property type="entry name" value="AB_hydrolase_4_sf"/>
</dbReference>